<sequence>MTLAHSSIPDPFLNLPAELWLKIFYYATVGICVDDGVDYVPFAAIPLQERDSPYVERRCFATKRNLLLVCKAWNALATWTVYRTIQICHDTNTLLDSLYMDTSSEKAGGGNGRFVRNVKNQLNMSWHLPGMVSLARLFALDGMNLAISKVRVSDGSLQSSHTQVIPHFPTLSSLRRVDWWLPSTMLPWHYDCLPPEVFRDLLGDIIKHAPNLRYLTIGGPLDSYISSQHYSSSPILSLRNLTTLECDVRFDNGNLTATTWQLPNLTRLLVGDSYSVAIPVIEACGSHLKVLEVIRKPVWKTAFNLDEFNFPLDGFVAKQCRPLPPVHHSTLRTIRLYLGSQSLNWLSGPMFDFLKIPHCLPMLKRLVFQQPTFLLVKQALEERSCSIEFA</sequence>
<gene>
    <name evidence="1" type="ORF">K443DRAFT_126811</name>
</gene>
<evidence type="ECO:0000313" key="1">
    <source>
        <dbReference type="EMBL" id="KIK09997.1"/>
    </source>
</evidence>
<dbReference type="Proteomes" id="UP000054477">
    <property type="component" value="Unassembled WGS sequence"/>
</dbReference>
<dbReference type="AlphaFoldDB" id="A0A0C9YIA4"/>
<name>A0A0C9YIA4_9AGAR</name>
<accession>A0A0C9YIA4</accession>
<protein>
    <recommendedName>
        <fullName evidence="3">F-box domain-containing protein</fullName>
    </recommendedName>
</protein>
<dbReference type="OrthoDB" id="3256525at2759"/>
<evidence type="ECO:0000313" key="2">
    <source>
        <dbReference type="Proteomes" id="UP000054477"/>
    </source>
</evidence>
<reference evidence="1 2" key="1">
    <citation type="submission" date="2014-04" db="EMBL/GenBank/DDBJ databases">
        <authorList>
            <consortium name="DOE Joint Genome Institute"/>
            <person name="Kuo A."/>
            <person name="Kohler A."/>
            <person name="Nagy L.G."/>
            <person name="Floudas D."/>
            <person name="Copeland A."/>
            <person name="Barry K.W."/>
            <person name="Cichocki N."/>
            <person name="Veneault-Fourrey C."/>
            <person name="LaButti K."/>
            <person name="Lindquist E.A."/>
            <person name="Lipzen A."/>
            <person name="Lundell T."/>
            <person name="Morin E."/>
            <person name="Murat C."/>
            <person name="Sun H."/>
            <person name="Tunlid A."/>
            <person name="Henrissat B."/>
            <person name="Grigoriev I.V."/>
            <person name="Hibbett D.S."/>
            <person name="Martin F."/>
            <person name="Nordberg H.P."/>
            <person name="Cantor M.N."/>
            <person name="Hua S.X."/>
        </authorList>
    </citation>
    <scope>NUCLEOTIDE SEQUENCE [LARGE SCALE GENOMIC DNA]</scope>
    <source>
        <strain evidence="1 2">LaAM-08-1</strain>
    </source>
</reference>
<organism evidence="1 2">
    <name type="scientific">Laccaria amethystina LaAM-08-1</name>
    <dbReference type="NCBI Taxonomy" id="1095629"/>
    <lineage>
        <taxon>Eukaryota</taxon>
        <taxon>Fungi</taxon>
        <taxon>Dikarya</taxon>
        <taxon>Basidiomycota</taxon>
        <taxon>Agaricomycotina</taxon>
        <taxon>Agaricomycetes</taxon>
        <taxon>Agaricomycetidae</taxon>
        <taxon>Agaricales</taxon>
        <taxon>Agaricineae</taxon>
        <taxon>Hydnangiaceae</taxon>
        <taxon>Laccaria</taxon>
    </lineage>
</organism>
<reference evidence="2" key="2">
    <citation type="submission" date="2015-01" db="EMBL/GenBank/DDBJ databases">
        <title>Evolutionary Origins and Diversification of the Mycorrhizal Mutualists.</title>
        <authorList>
            <consortium name="DOE Joint Genome Institute"/>
            <consortium name="Mycorrhizal Genomics Consortium"/>
            <person name="Kohler A."/>
            <person name="Kuo A."/>
            <person name="Nagy L.G."/>
            <person name="Floudas D."/>
            <person name="Copeland A."/>
            <person name="Barry K.W."/>
            <person name="Cichocki N."/>
            <person name="Veneault-Fourrey C."/>
            <person name="LaButti K."/>
            <person name="Lindquist E.A."/>
            <person name="Lipzen A."/>
            <person name="Lundell T."/>
            <person name="Morin E."/>
            <person name="Murat C."/>
            <person name="Riley R."/>
            <person name="Ohm R."/>
            <person name="Sun H."/>
            <person name="Tunlid A."/>
            <person name="Henrissat B."/>
            <person name="Grigoriev I.V."/>
            <person name="Hibbett D.S."/>
            <person name="Martin F."/>
        </authorList>
    </citation>
    <scope>NUCLEOTIDE SEQUENCE [LARGE SCALE GENOMIC DNA]</scope>
    <source>
        <strain evidence="2">LaAM-08-1</strain>
    </source>
</reference>
<keyword evidence="2" id="KW-1185">Reference proteome</keyword>
<proteinExistence type="predicted"/>
<evidence type="ECO:0008006" key="3">
    <source>
        <dbReference type="Google" id="ProtNLM"/>
    </source>
</evidence>
<dbReference type="HOGENOM" id="CLU_059588_0_0_1"/>
<dbReference type="EMBL" id="KN838536">
    <property type="protein sequence ID" value="KIK09997.1"/>
    <property type="molecule type" value="Genomic_DNA"/>
</dbReference>